<dbReference type="InterPro" id="IPR036661">
    <property type="entry name" value="Luciferase-like_sf"/>
</dbReference>
<protein>
    <submittedName>
        <fullName evidence="6">F420-dependent oxidoreductase</fullName>
    </submittedName>
</protein>
<name>A0A193C955_AMYOR</name>
<reference evidence="6 7" key="1">
    <citation type="journal article" date="2015" name="Genome Announc.">
        <title>Draft Genome Sequence of Norvancomycin-Producing Strain Amycolatopsis orientalis CPCC200066.</title>
        <authorList>
            <person name="Lei X."/>
            <person name="Yuan F."/>
            <person name="Shi Y."/>
            <person name="Li X."/>
            <person name="Wang L."/>
            <person name="Hong B."/>
        </authorList>
    </citation>
    <scope>NUCLEOTIDE SEQUENCE [LARGE SCALE GENOMIC DNA]</scope>
    <source>
        <strain evidence="6 7">B-37</strain>
    </source>
</reference>
<dbReference type="NCBIfam" id="TIGR03621">
    <property type="entry name" value="F420_MSMEG_2516"/>
    <property type="match status" value="1"/>
</dbReference>
<evidence type="ECO:0000256" key="3">
    <source>
        <dbReference type="ARBA" id="ARBA00023002"/>
    </source>
</evidence>
<dbReference type="PANTHER" id="PTHR42847">
    <property type="entry name" value="ALKANESULFONATE MONOOXYGENASE"/>
    <property type="match status" value="1"/>
</dbReference>
<organism evidence="6 7">
    <name type="scientific">Amycolatopsis orientalis</name>
    <name type="common">Nocardia orientalis</name>
    <dbReference type="NCBI Taxonomy" id="31958"/>
    <lineage>
        <taxon>Bacteria</taxon>
        <taxon>Bacillati</taxon>
        <taxon>Actinomycetota</taxon>
        <taxon>Actinomycetes</taxon>
        <taxon>Pseudonocardiales</taxon>
        <taxon>Pseudonocardiaceae</taxon>
        <taxon>Amycolatopsis</taxon>
    </lineage>
</organism>
<feature type="domain" description="Luciferase-like" evidence="5">
    <location>
        <begin position="16"/>
        <end position="269"/>
    </location>
</feature>
<dbReference type="Pfam" id="PF00296">
    <property type="entry name" value="Bac_luciferase"/>
    <property type="match status" value="1"/>
</dbReference>
<dbReference type="InterPro" id="IPR019923">
    <property type="entry name" value="Lucif-like_OxRdtase_MSMEG_2516"/>
</dbReference>
<dbReference type="PANTHER" id="PTHR42847:SF4">
    <property type="entry name" value="ALKANESULFONATE MONOOXYGENASE-RELATED"/>
    <property type="match status" value="1"/>
</dbReference>
<dbReference type="GO" id="GO:0008726">
    <property type="term" value="F:alkanesulfonate monooxygenase activity"/>
    <property type="evidence" value="ECO:0007669"/>
    <property type="project" value="TreeGrafter"/>
</dbReference>
<dbReference type="KEGG" id="aori:SD37_39130"/>
<dbReference type="AlphaFoldDB" id="A0A193C955"/>
<evidence type="ECO:0000313" key="6">
    <source>
        <dbReference type="EMBL" id="ANN21012.1"/>
    </source>
</evidence>
<dbReference type="GO" id="GO:0046306">
    <property type="term" value="P:alkanesulfonate catabolic process"/>
    <property type="evidence" value="ECO:0007669"/>
    <property type="project" value="TreeGrafter"/>
</dbReference>
<dbReference type="eggNOG" id="COG2141">
    <property type="taxonomic scope" value="Bacteria"/>
</dbReference>
<keyword evidence="2" id="KW-0288">FMN</keyword>
<dbReference type="RefSeq" id="WP_044855132.1">
    <property type="nucleotide sequence ID" value="NZ_CP016174.1"/>
</dbReference>
<dbReference type="STRING" id="31958.SD37_39130"/>
<dbReference type="InterPro" id="IPR050172">
    <property type="entry name" value="SsuD_RutA_monooxygenase"/>
</dbReference>
<keyword evidence="7" id="KW-1185">Reference proteome</keyword>
<evidence type="ECO:0000256" key="4">
    <source>
        <dbReference type="ARBA" id="ARBA00023033"/>
    </source>
</evidence>
<keyword evidence="3" id="KW-0560">Oxidoreductase</keyword>
<keyword evidence="4" id="KW-0503">Monooxygenase</keyword>
<evidence type="ECO:0000256" key="1">
    <source>
        <dbReference type="ARBA" id="ARBA00022630"/>
    </source>
</evidence>
<proteinExistence type="predicted"/>
<dbReference type="SUPFAM" id="SSF51679">
    <property type="entry name" value="Bacterial luciferase-like"/>
    <property type="match status" value="1"/>
</dbReference>
<dbReference type="EMBL" id="CP016174">
    <property type="protein sequence ID" value="ANN21012.1"/>
    <property type="molecule type" value="Genomic_DNA"/>
</dbReference>
<accession>A0A193C955</accession>
<evidence type="ECO:0000256" key="2">
    <source>
        <dbReference type="ARBA" id="ARBA00022643"/>
    </source>
</evidence>
<evidence type="ECO:0000259" key="5">
    <source>
        <dbReference type="Pfam" id="PF00296"/>
    </source>
</evidence>
<sequence length="295" mass="32836">MSAPRAPFRFGVVLVSEACSRAEWVAKCRRAEELGYDVVSACEHVNLPSPFPSVILAAEATERPRIGIYVLNTSFHNPTLLARDVVTVDQFVEGRLELGLGTGYVEWEFQKTGIPFGTPGSRVDRLETTLGELRRLLADPEHPKSVQRPHPPILVGGHGDRVLRLAARNAQIVSFVGAQYRAEYGRMVIATAEEMAERAEFVRRAAGARAEEIEYNILSKATVLTKDRRSALDQVRRFAPHLDDEQILAAPTVSIGTPRQIAEQLRENREVYGINYITVMEPAMEAFGEVIEAMR</sequence>
<dbReference type="Gene3D" id="3.20.20.30">
    <property type="entry name" value="Luciferase-like domain"/>
    <property type="match status" value="1"/>
</dbReference>
<gene>
    <name evidence="6" type="ORF">SD37_39130</name>
</gene>
<dbReference type="InterPro" id="IPR011251">
    <property type="entry name" value="Luciferase-like_dom"/>
</dbReference>
<evidence type="ECO:0000313" key="7">
    <source>
        <dbReference type="Proteomes" id="UP000093695"/>
    </source>
</evidence>
<keyword evidence="1" id="KW-0285">Flavoprotein</keyword>
<dbReference type="Proteomes" id="UP000093695">
    <property type="component" value="Chromosome"/>
</dbReference>